<proteinExistence type="predicted"/>
<accession>A0A5B7I3F2</accession>
<keyword evidence="3" id="KW-1185">Reference proteome</keyword>
<dbReference type="AlphaFoldDB" id="A0A5B7I3F2"/>
<evidence type="ECO:0000256" key="1">
    <source>
        <dbReference type="SAM" id="MobiDB-lite"/>
    </source>
</evidence>
<dbReference type="Proteomes" id="UP000324222">
    <property type="component" value="Unassembled WGS sequence"/>
</dbReference>
<feature type="compositionally biased region" description="Basic and acidic residues" evidence="1">
    <location>
        <begin position="73"/>
        <end position="87"/>
    </location>
</feature>
<comment type="caution">
    <text evidence="2">The sequence shown here is derived from an EMBL/GenBank/DDBJ whole genome shotgun (WGS) entry which is preliminary data.</text>
</comment>
<protein>
    <submittedName>
        <fullName evidence="2">Uncharacterized protein</fullName>
    </submittedName>
</protein>
<evidence type="ECO:0000313" key="2">
    <source>
        <dbReference type="EMBL" id="MPC76007.1"/>
    </source>
</evidence>
<dbReference type="EMBL" id="VSRR010042365">
    <property type="protein sequence ID" value="MPC76007.1"/>
    <property type="molecule type" value="Genomic_DNA"/>
</dbReference>
<reference evidence="2 3" key="1">
    <citation type="submission" date="2019-05" db="EMBL/GenBank/DDBJ databases">
        <title>Another draft genome of Portunus trituberculatus and its Hox gene families provides insights of decapod evolution.</title>
        <authorList>
            <person name="Jeong J.-H."/>
            <person name="Song I."/>
            <person name="Kim S."/>
            <person name="Choi T."/>
            <person name="Kim D."/>
            <person name="Ryu S."/>
            <person name="Kim W."/>
        </authorList>
    </citation>
    <scope>NUCLEOTIDE SEQUENCE [LARGE SCALE GENOMIC DNA]</scope>
    <source>
        <tissue evidence="2">Muscle</tissue>
    </source>
</reference>
<organism evidence="2 3">
    <name type="scientific">Portunus trituberculatus</name>
    <name type="common">Swimming crab</name>
    <name type="synonym">Neptunus trituberculatus</name>
    <dbReference type="NCBI Taxonomy" id="210409"/>
    <lineage>
        <taxon>Eukaryota</taxon>
        <taxon>Metazoa</taxon>
        <taxon>Ecdysozoa</taxon>
        <taxon>Arthropoda</taxon>
        <taxon>Crustacea</taxon>
        <taxon>Multicrustacea</taxon>
        <taxon>Malacostraca</taxon>
        <taxon>Eumalacostraca</taxon>
        <taxon>Eucarida</taxon>
        <taxon>Decapoda</taxon>
        <taxon>Pleocyemata</taxon>
        <taxon>Brachyura</taxon>
        <taxon>Eubrachyura</taxon>
        <taxon>Portunoidea</taxon>
        <taxon>Portunidae</taxon>
        <taxon>Portuninae</taxon>
        <taxon>Portunus</taxon>
    </lineage>
</organism>
<feature type="compositionally biased region" description="Polar residues" evidence="1">
    <location>
        <begin position="45"/>
        <end position="58"/>
    </location>
</feature>
<feature type="region of interest" description="Disordered" evidence="1">
    <location>
        <begin position="1"/>
        <end position="87"/>
    </location>
</feature>
<evidence type="ECO:0000313" key="3">
    <source>
        <dbReference type="Proteomes" id="UP000324222"/>
    </source>
</evidence>
<name>A0A5B7I3F2_PORTR</name>
<gene>
    <name evidence="2" type="ORF">E2C01_070408</name>
</gene>
<sequence length="87" mass="9572">MKGLDERSKTVPTWSWSGRGVRQGSQPPGHAHAPPINIPFRLTRFRTQTPQGQLSGSSLEEPPSRLCAPAGEWGHHMTRGGEREATM</sequence>